<evidence type="ECO:0000313" key="4">
    <source>
        <dbReference type="Proteomes" id="UP000280346"/>
    </source>
</evidence>
<dbReference type="InterPro" id="IPR018511">
    <property type="entry name" value="Hemolysin-typ_Ca-bd_CS"/>
</dbReference>
<sequence>MGTFVGTGNDLDNRLQGGACADTLDGGAGNDTLIGGLGDDVYRIDSVGDVVLETADGGIDEVRTTLSFFTLGDDVERWVLQGGNGFGIGNALDNALIGGSGNDTLEGGFGNDTLSGCPSNDLLTGGEGADLFVFAAGDGQDIITDFDASLGDRIGVATDQTYTVTSDVNGDARIVFGTSDVLTLVGVQASVVSASWFVTV</sequence>
<comment type="caution">
    <text evidence="3">The sequence shown here is derived from an EMBL/GenBank/DDBJ whole genome shotgun (WGS) entry which is preliminary data.</text>
</comment>
<dbReference type="PANTHER" id="PTHR38340">
    <property type="entry name" value="S-LAYER PROTEIN"/>
    <property type="match status" value="1"/>
</dbReference>
<dbReference type="PROSITE" id="PS00330">
    <property type="entry name" value="HEMOLYSIN_CALCIUM"/>
    <property type="match status" value="1"/>
</dbReference>
<dbReference type="PANTHER" id="PTHR38340:SF1">
    <property type="entry name" value="S-LAYER PROTEIN"/>
    <property type="match status" value="1"/>
</dbReference>
<keyword evidence="2" id="KW-0964">Secreted</keyword>
<proteinExistence type="predicted"/>
<dbReference type="Pfam" id="PF00353">
    <property type="entry name" value="HemolysinCabind"/>
    <property type="match status" value="3"/>
</dbReference>
<dbReference type="InterPro" id="IPR050557">
    <property type="entry name" value="RTX_toxin/Mannuronan_C5-epim"/>
</dbReference>
<dbReference type="AlphaFoldDB" id="A0A3S0V312"/>
<dbReference type="Gene3D" id="2.150.10.10">
    <property type="entry name" value="Serralysin-like metalloprotease, C-terminal"/>
    <property type="match status" value="2"/>
</dbReference>
<dbReference type="EMBL" id="RZIJ01000046">
    <property type="protein sequence ID" value="RUQ61398.1"/>
    <property type="molecule type" value="Genomic_DNA"/>
</dbReference>
<dbReference type="Proteomes" id="UP000280346">
    <property type="component" value="Unassembled WGS sequence"/>
</dbReference>
<dbReference type="PRINTS" id="PR00313">
    <property type="entry name" value="CABNDNGRPT"/>
</dbReference>
<evidence type="ECO:0000313" key="3">
    <source>
        <dbReference type="EMBL" id="RUQ61398.1"/>
    </source>
</evidence>
<accession>A0A3S0V312</accession>
<reference evidence="3 4" key="1">
    <citation type="submission" date="2018-12" db="EMBL/GenBank/DDBJ databases">
        <authorList>
            <person name="Yang Y."/>
        </authorList>
    </citation>
    <scope>NUCLEOTIDE SEQUENCE [LARGE SCALE GENOMIC DNA]</scope>
    <source>
        <strain evidence="3 4">GSF71</strain>
    </source>
</reference>
<protein>
    <submittedName>
        <fullName evidence="3">Calcium-binding protein</fullName>
    </submittedName>
</protein>
<dbReference type="InterPro" id="IPR001343">
    <property type="entry name" value="Hemolysn_Ca-bd"/>
</dbReference>
<gene>
    <name evidence="3" type="ORF">EJ913_29845</name>
</gene>
<dbReference type="InterPro" id="IPR011049">
    <property type="entry name" value="Serralysin-like_metalloprot_C"/>
</dbReference>
<dbReference type="GO" id="GO:0005509">
    <property type="term" value="F:calcium ion binding"/>
    <property type="evidence" value="ECO:0007669"/>
    <property type="project" value="InterPro"/>
</dbReference>
<name>A0A3S0V312_9PROT</name>
<comment type="subcellular location">
    <subcellularLocation>
        <location evidence="1">Secreted</location>
    </subcellularLocation>
</comment>
<dbReference type="SUPFAM" id="SSF51120">
    <property type="entry name" value="beta-Roll"/>
    <property type="match status" value="2"/>
</dbReference>
<dbReference type="OrthoDB" id="7298860at2"/>
<dbReference type="GO" id="GO:0005576">
    <property type="term" value="C:extracellular region"/>
    <property type="evidence" value="ECO:0007669"/>
    <property type="project" value="UniProtKB-SubCell"/>
</dbReference>
<evidence type="ECO:0000256" key="1">
    <source>
        <dbReference type="ARBA" id="ARBA00004613"/>
    </source>
</evidence>
<organism evidence="3 4">
    <name type="scientific">Azospirillum doebereinerae</name>
    <dbReference type="NCBI Taxonomy" id="92933"/>
    <lineage>
        <taxon>Bacteria</taxon>
        <taxon>Pseudomonadati</taxon>
        <taxon>Pseudomonadota</taxon>
        <taxon>Alphaproteobacteria</taxon>
        <taxon>Rhodospirillales</taxon>
        <taxon>Azospirillaceae</taxon>
        <taxon>Azospirillum</taxon>
    </lineage>
</organism>
<keyword evidence="4" id="KW-1185">Reference proteome</keyword>
<evidence type="ECO:0000256" key="2">
    <source>
        <dbReference type="ARBA" id="ARBA00022525"/>
    </source>
</evidence>